<organism evidence="1 2">
    <name type="scientific">Dictyobacter formicarum</name>
    <dbReference type="NCBI Taxonomy" id="2778368"/>
    <lineage>
        <taxon>Bacteria</taxon>
        <taxon>Bacillati</taxon>
        <taxon>Chloroflexota</taxon>
        <taxon>Ktedonobacteria</taxon>
        <taxon>Ktedonobacterales</taxon>
        <taxon>Dictyobacteraceae</taxon>
        <taxon>Dictyobacter</taxon>
    </lineage>
</organism>
<sequence>MRDQVTLQNRQLAETVSQAGVITSRDFAIFQDHGCRELYGGLGAQDIHVRKGLKKSQKILDYMGGTELAANFFVSCRQMKVSSVKELKRSSKPIMNIIVWGARCASL</sequence>
<comment type="caution">
    <text evidence="1">The sequence shown here is derived from an EMBL/GenBank/DDBJ whole genome shotgun (WGS) entry which is preliminary data.</text>
</comment>
<accession>A0ABQ3VS83</accession>
<dbReference type="Proteomes" id="UP000635565">
    <property type="component" value="Unassembled WGS sequence"/>
</dbReference>
<evidence type="ECO:0000313" key="2">
    <source>
        <dbReference type="Proteomes" id="UP000635565"/>
    </source>
</evidence>
<dbReference type="EMBL" id="BNJJ01000032">
    <property type="protein sequence ID" value="GHO89147.1"/>
    <property type="molecule type" value="Genomic_DNA"/>
</dbReference>
<name>A0ABQ3VS83_9CHLR</name>
<proteinExistence type="predicted"/>
<keyword evidence="2" id="KW-1185">Reference proteome</keyword>
<gene>
    <name evidence="1" type="ORF">KSZ_71530</name>
</gene>
<evidence type="ECO:0000313" key="1">
    <source>
        <dbReference type="EMBL" id="GHO89147.1"/>
    </source>
</evidence>
<evidence type="ECO:0008006" key="3">
    <source>
        <dbReference type="Google" id="ProtNLM"/>
    </source>
</evidence>
<reference evidence="1 2" key="1">
    <citation type="journal article" date="2021" name="Int. J. Syst. Evol. Microbiol.">
        <title>Reticulibacter mediterranei gen. nov., sp. nov., within the new family Reticulibacteraceae fam. nov., and Ktedonospora formicarum gen. nov., sp. nov., Ktedonobacter robiniae sp. nov., Dictyobacter formicarum sp. nov. and Dictyobacter arantiisoli sp. nov., belonging to the class Ktedonobacteria.</title>
        <authorList>
            <person name="Yabe S."/>
            <person name="Zheng Y."/>
            <person name="Wang C.M."/>
            <person name="Sakai Y."/>
            <person name="Abe K."/>
            <person name="Yokota A."/>
            <person name="Donadio S."/>
            <person name="Cavaletti L."/>
            <person name="Monciardini P."/>
        </authorList>
    </citation>
    <scope>NUCLEOTIDE SEQUENCE [LARGE SCALE GENOMIC DNA]</scope>
    <source>
        <strain evidence="1 2">SOSP1-9</strain>
    </source>
</reference>
<protein>
    <recommendedName>
        <fullName evidence="3">Acyl-CoA dehydrogenase/oxidase C-terminal domain-containing protein</fullName>
    </recommendedName>
</protein>